<proteinExistence type="predicted"/>
<evidence type="ECO:0000256" key="4">
    <source>
        <dbReference type="SAM" id="Phobius"/>
    </source>
</evidence>
<dbReference type="PANTHER" id="PTHR46093">
    <property type="entry name" value="ACYL-COA-BINDING DOMAIN-CONTAINING PROTEIN 5"/>
    <property type="match status" value="1"/>
</dbReference>
<gene>
    <name evidence="6" type="ORF">HYPSUDRAFT_38750</name>
</gene>
<dbReference type="EMBL" id="KN817536">
    <property type="protein sequence ID" value="KJA24664.1"/>
    <property type="molecule type" value="Genomic_DNA"/>
</dbReference>
<dbReference type="SUPFAM" id="SSF117281">
    <property type="entry name" value="Kelch motif"/>
    <property type="match status" value="2"/>
</dbReference>
<feature type="transmembrane region" description="Helical" evidence="4">
    <location>
        <begin position="808"/>
        <end position="830"/>
    </location>
</feature>
<keyword evidence="5" id="KW-0732">Signal</keyword>
<evidence type="ECO:0000256" key="3">
    <source>
        <dbReference type="SAM" id="MobiDB-lite"/>
    </source>
</evidence>
<feature type="chain" id="PRO_5002260237" evidence="5">
    <location>
        <begin position="24"/>
        <end position="955"/>
    </location>
</feature>
<feature type="transmembrane region" description="Helical" evidence="4">
    <location>
        <begin position="500"/>
        <end position="519"/>
    </location>
</feature>
<feature type="region of interest" description="Disordered" evidence="3">
    <location>
        <begin position="612"/>
        <end position="690"/>
    </location>
</feature>
<feature type="region of interest" description="Disordered" evidence="3">
    <location>
        <begin position="454"/>
        <end position="486"/>
    </location>
</feature>
<keyword evidence="1" id="KW-0880">Kelch repeat</keyword>
<keyword evidence="4" id="KW-0472">Membrane</keyword>
<dbReference type="OrthoDB" id="10250130at2759"/>
<organism evidence="6 7">
    <name type="scientific">Hypholoma sublateritium (strain FD-334 SS-4)</name>
    <dbReference type="NCBI Taxonomy" id="945553"/>
    <lineage>
        <taxon>Eukaryota</taxon>
        <taxon>Fungi</taxon>
        <taxon>Dikarya</taxon>
        <taxon>Basidiomycota</taxon>
        <taxon>Agaricomycotina</taxon>
        <taxon>Agaricomycetes</taxon>
        <taxon>Agaricomycetidae</taxon>
        <taxon>Agaricales</taxon>
        <taxon>Agaricineae</taxon>
        <taxon>Strophariaceae</taxon>
        <taxon>Hypholoma</taxon>
    </lineage>
</organism>
<keyword evidence="2" id="KW-0677">Repeat</keyword>
<dbReference type="InterPro" id="IPR015915">
    <property type="entry name" value="Kelch-typ_b-propeller"/>
</dbReference>
<dbReference type="OMA" id="RGPYQHH"/>
<feature type="compositionally biased region" description="Polar residues" evidence="3">
    <location>
        <begin position="633"/>
        <end position="642"/>
    </location>
</feature>
<feature type="region of interest" description="Disordered" evidence="3">
    <location>
        <begin position="854"/>
        <end position="888"/>
    </location>
</feature>
<name>A0A0D2P1B1_HYPSF</name>
<dbReference type="PANTHER" id="PTHR46093:SF18">
    <property type="entry name" value="FIBRONECTIN TYPE-III DOMAIN-CONTAINING PROTEIN"/>
    <property type="match status" value="1"/>
</dbReference>
<feature type="transmembrane region" description="Helical" evidence="4">
    <location>
        <begin position="780"/>
        <end position="802"/>
    </location>
</feature>
<accession>A0A0D2P1B1</accession>
<keyword evidence="4" id="KW-0812">Transmembrane</keyword>
<dbReference type="Proteomes" id="UP000054270">
    <property type="component" value="Unassembled WGS sequence"/>
</dbReference>
<evidence type="ECO:0000313" key="7">
    <source>
        <dbReference type="Proteomes" id="UP000054270"/>
    </source>
</evidence>
<evidence type="ECO:0000256" key="2">
    <source>
        <dbReference type="ARBA" id="ARBA00022737"/>
    </source>
</evidence>
<evidence type="ECO:0000256" key="5">
    <source>
        <dbReference type="SAM" id="SignalP"/>
    </source>
</evidence>
<keyword evidence="7" id="KW-1185">Reference proteome</keyword>
<evidence type="ECO:0000256" key="1">
    <source>
        <dbReference type="ARBA" id="ARBA00022441"/>
    </source>
</evidence>
<reference evidence="7" key="1">
    <citation type="submission" date="2014-04" db="EMBL/GenBank/DDBJ databases">
        <title>Evolutionary Origins and Diversification of the Mycorrhizal Mutualists.</title>
        <authorList>
            <consortium name="DOE Joint Genome Institute"/>
            <consortium name="Mycorrhizal Genomics Consortium"/>
            <person name="Kohler A."/>
            <person name="Kuo A."/>
            <person name="Nagy L.G."/>
            <person name="Floudas D."/>
            <person name="Copeland A."/>
            <person name="Barry K.W."/>
            <person name="Cichocki N."/>
            <person name="Veneault-Fourrey C."/>
            <person name="LaButti K."/>
            <person name="Lindquist E.A."/>
            <person name="Lipzen A."/>
            <person name="Lundell T."/>
            <person name="Morin E."/>
            <person name="Murat C."/>
            <person name="Riley R."/>
            <person name="Ohm R."/>
            <person name="Sun H."/>
            <person name="Tunlid A."/>
            <person name="Henrissat B."/>
            <person name="Grigoriev I.V."/>
            <person name="Hibbett D.S."/>
            <person name="Martin F."/>
        </authorList>
    </citation>
    <scope>NUCLEOTIDE SEQUENCE [LARGE SCALE GENOMIC DNA]</scope>
    <source>
        <strain evidence="7">FD-334 SS-4</strain>
    </source>
</reference>
<feature type="signal peptide" evidence="5">
    <location>
        <begin position="1"/>
        <end position="23"/>
    </location>
</feature>
<keyword evidence="4" id="KW-1133">Transmembrane helix</keyword>
<sequence>MPSKSLAFFLITLCFCASLLVHAQNISTSIPVPPLQWINLSNLLQGSSGPPPLRDASVGYDDISRSLILFGGISESGVAQSQTYILDLDTLTWSTPLPPLNLKRTPPARSLALSGGDFAASNRHGFVIIGGKDLNNEALSDVWEYDFNNQFWSPVGLSPGGPSARWGASGGIDTRVPSISDPIVPGPNNTFFLAGGFDGTSVDPLSDIWSLSLSGTLSSNMPNSTNGSWSAVSLSALPGRVGEAGTVVFQQIIAAGGCDSGATISALNATCANQDSFIINVQSRNAINLIACPAPRVAPVLVPNLNPFSAAFASQVLMVLGTFNTSLWQDSDGLVEGEVAILDINTATWTRIIPSGDPSSSPRVPSPRQGATAVSFSEALVGTSRTSSSDTLIFGGQDGSGNFLSDLWLLRAYTGVLTPSNATFAGGQLQSGINADGSGVQVKFLTNCASVNAVPKPSSTSTSNTPSMTGTKPSQTSPSQTSSVASPDITTFQTSFSHKLLLPLSTALLTPVVLFFRWGKTSPQSGWTSTFRAPLVSAFSMLGLTAYGVGIVGFILAFTTISSTSSTSHIHLATGHGIAGLIFFVCLYVLAPLLYLSLVFFDLRTRSTSASQWTQSDAGLANDEKRDSVPMQPRSNTPSLQNTTPPTTPRPRAMSWDTSVKLKPPSHDDGGVSSESPPSSTPTPHMPTGFEVLNRGKRVRKLSEPWEASSVPGARGHVPSTRRLGEIDWLLRRRSLNAVGELDYAITQAHNTKYFANANSAPETPVELRTMMYYPTMWNAFFHVLVQISILGICVVGLDALWTRARRYLFVLFLLWILAFYTAMIMLAWYGRPVESLLALAIWRLRGHPMSASPIPTTSDPRVPNTLLDENVSGGPSSPRQGPYMHHRPPVRTSVLLDDMSHIHGTPLSLSSDNNDDDDEIDEDTRQRLIEEEMERRDVSIVTVPRRKLYLTNPS</sequence>
<feature type="region of interest" description="Disordered" evidence="3">
    <location>
        <begin position="905"/>
        <end position="926"/>
    </location>
</feature>
<feature type="compositionally biased region" description="Low complexity" evidence="3">
    <location>
        <begin position="458"/>
        <end position="483"/>
    </location>
</feature>
<feature type="transmembrane region" description="Helical" evidence="4">
    <location>
        <begin position="578"/>
        <end position="601"/>
    </location>
</feature>
<feature type="transmembrane region" description="Helical" evidence="4">
    <location>
        <begin position="531"/>
        <end position="558"/>
    </location>
</feature>
<evidence type="ECO:0000313" key="6">
    <source>
        <dbReference type="EMBL" id="KJA24664.1"/>
    </source>
</evidence>
<dbReference type="AlphaFoldDB" id="A0A0D2P1B1"/>
<dbReference type="STRING" id="945553.A0A0D2P1B1"/>
<feature type="compositionally biased region" description="Acidic residues" evidence="3">
    <location>
        <begin position="914"/>
        <end position="923"/>
    </location>
</feature>
<dbReference type="Gene3D" id="2.120.10.80">
    <property type="entry name" value="Kelch-type beta propeller"/>
    <property type="match status" value="2"/>
</dbReference>
<protein>
    <submittedName>
        <fullName evidence="6">Uncharacterized protein</fullName>
    </submittedName>
</protein>